<comment type="caution">
    <text evidence="1">The sequence shown here is derived from an EMBL/GenBank/DDBJ whole genome shotgun (WGS) entry which is preliminary data.</text>
</comment>
<protein>
    <submittedName>
        <fullName evidence="1">Uncharacterized protein</fullName>
    </submittedName>
</protein>
<evidence type="ECO:0000313" key="2">
    <source>
        <dbReference type="Proteomes" id="UP001165498"/>
    </source>
</evidence>
<dbReference type="Proteomes" id="UP001165498">
    <property type="component" value="Unassembled WGS sequence"/>
</dbReference>
<name>A0ABT1QWL9_9GAMM</name>
<accession>A0ABT1QWL9</accession>
<dbReference type="EMBL" id="JANFQO010000019">
    <property type="protein sequence ID" value="MCQ4166681.1"/>
    <property type="molecule type" value="Genomic_DNA"/>
</dbReference>
<sequence length="76" mass="8350">MDKSLSNKRKSIWDTHTPEFSAGFPAEFLSLPACKSAMLVPWLAHALKSSRRKVLRDAITASSGVSAAHFYAEATR</sequence>
<proteinExistence type="predicted"/>
<gene>
    <name evidence="1" type="ORF">NM961_18360</name>
</gene>
<keyword evidence="2" id="KW-1185">Reference proteome</keyword>
<evidence type="ECO:0000313" key="1">
    <source>
        <dbReference type="EMBL" id="MCQ4166681.1"/>
    </source>
</evidence>
<dbReference type="RefSeq" id="WP_255915868.1">
    <property type="nucleotide sequence ID" value="NZ_JANFQO010000019.1"/>
</dbReference>
<organism evidence="1 2">
    <name type="scientific">Tahibacter harae</name>
    <dbReference type="NCBI Taxonomy" id="2963937"/>
    <lineage>
        <taxon>Bacteria</taxon>
        <taxon>Pseudomonadati</taxon>
        <taxon>Pseudomonadota</taxon>
        <taxon>Gammaproteobacteria</taxon>
        <taxon>Lysobacterales</taxon>
        <taxon>Rhodanobacteraceae</taxon>
        <taxon>Tahibacter</taxon>
    </lineage>
</organism>
<reference evidence="1" key="1">
    <citation type="submission" date="2022-07" db="EMBL/GenBank/DDBJ databases">
        <title>Tahibacter sp., a new gammaproteobacterium isolated from the silt sample collected at pig farm.</title>
        <authorList>
            <person name="Chen H."/>
        </authorList>
    </citation>
    <scope>NUCLEOTIDE SEQUENCE</scope>
    <source>
        <strain evidence="1">P2K</strain>
    </source>
</reference>